<dbReference type="GO" id="GO:0004029">
    <property type="term" value="F:aldehyde dehydrogenase (NAD+) activity"/>
    <property type="evidence" value="ECO:0007669"/>
    <property type="project" value="TreeGrafter"/>
</dbReference>
<keyword evidence="3" id="KW-0520">NAD</keyword>
<dbReference type="InterPro" id="IPR029510">
    <property type="entry name" value="Ald_DH_CS_GLU"/>
</dbReference>
<protein>
    <recommendedName>
        <fullName evidence="4">Aldehyde dehydrogenase</fullName>
    </recommendedName>
</protein>
<keyword evidence="10" id="KW-1185">Reference proteome</keyword>
<gene>
    <name evidence="9" type="ORF">AAG747_18070</name>
</gene>
<evidence type="ECO:0000256" key="1">
    <source>
        <dbReference type="ARBA" id="ARBA00009986"/>
    </source>
</evidence>
<feature type="active site" evidence="5 6">
    <location>
        <position position="217"/>
    </location>
</feature>
<evidence type="ECO:0000256" key="5">
    <source>
        <dbReference type="PIRSR" id="PIRSR036492-1"/>
    </source>
</evidence>
<dbReference type="FunFam" id="3.40.309.10:FF:000003">
    <property type="entry name" value="Aldehyde dehydrogenase"/>
    <property type="match status" value="1"/>
</dbReference>
<reference evidence="9 10" key="1">
    <citation type="submission" date="2024-04" db="EMBL/GenBank/DDBJ databases">
        <title>Novel genus in family Flammeovirgaceae.</title>
        <authorList>
            <person name="Nguyen T.H."/>
            <person name="Vuong T.Q."/>
            <person name="Le H."/>
            <person name="Kim S.-G."/>
        </authorList>
    </citation>
    <scope>NUCLEOTIDE SEQUENCE [LARGE SCALE GENOMIC DNA]</scope>
    <source>
        <strain evidence="9 10">JCM 23209</strain>
    </source>
</reference>
<name>A0AAW9RY54_9BACT</name>
<dbReference type="InterPro" id="IPR016163">
    <property type="entry name" value="Ald_DH_C"/>
</dbReference>
<dbReference type="InterPro" id="IPR016162">
    <property type="entry name" value="Ald_DH_N"/>
</dbReference>
<evidence type="ECO:0000256" key="3">
    <source>
        <dbReference type="ARBA" id="ARBA00023027"/>
    </source>
</evidence>
<dbReference type="GO" id="GO:0005737">
    <property type="term" value="C:cytoplasm"/>
    <property type="evidence" value="ECO:0007669"/>
    <property type="project" value="TreeGrafter"/>
</dbReference>
<dbReference type="PROSITE" id="PS00687">
    <property type="entry name" value="ALDEHYDE_DEHYDR_GLU"/>
    <property type="match status" value="1"/>
</dbReference>
<accession>A0AAW9RY54</accession>
<evidence type="ECO:0000256" key="6">
    <source>
        <dbReference type="PROSITE-ProRule" id="PRU10007"/>
    </source>
</evidence>
<dbReference type="RefSeq" id="WP_346822615.1">
    <property type="nucleotide sequence ID" value="NZ_JBDKWZ010000010.1"/>
</dbReference>
<dbReference type="Gene3D" id="3.40.605.10">
    <property type="entry name" value="Aldehyde Dehydrogenase, Chain A, domain 1"/>
    <property type="match status" value="1"/>
</dbReference>
<dbReference type="Gene3D" id="3.40.309.10">
    <property type="entry name" value="Aldehyde Dehydrogenase, Chain A, domain 2"/>
    <property type="match status" value="1"/>
</dbReference>
<evidence type="ECO:0000313" key="9">
    <source>
        <dbReference type="EMBL" id="MEN7549837.1"/>
    </source>
</evidence>
<comment type="caution">
    <text evidence="9">The sequence shown here is derived from an EMBL/GenBank/DDBJ whole genome shotgun (WGS) entry which is preliminary data.</text>
</comment>
<feature type="active site" evidence="5">
    <location>
        <position position="251"/>
    </location>
</feature>
<dbReference type="FunFam" id="3.40.605.10:FF:000004">
    <property type="entry name" value="Aldehyde dehydrogenase"/>
    <property type="match status" value="1"/>
</dbReference>
<dbReference type="PANTHER" id="PTHR43570">
    <property type="entry name" value="ALDEHYDE DEHYDROGENASE"/>
    <property type="match status" value="1"/>
</dbReference>
<dbReference type="Pfam" id="PF00171">
    <property type="entry name" value="Aldedh"/>
    <property type="match status" value="1"/>
</dbReference>
<dbReference type="CDD" id="cd07134">
    <property type="entry name" value="ALDH_AlkH-like"/>
    <property type="match status" value="1"/>
</dbReference>
<dbReference type="SUPFAM" id="SSF53720">
    <property type="entry name" value="ALDH-like"/>
    <property type="match status" value="1"/>
</dbReference>
<evidence type="ECO:0000256" key="4">
    <source>
        <dbReference type="PIRNR" id="PIRNR036492"/>
    </source>
</evidence>
<dbReference type="PROSITE" id="PS00070">
    <property type="entry name" value="ALDEHYDE_DEHYDR_CYS"/>
    <property type="match status" value="1"/>
</dbReference>
<feature type="domain" description="Aldehyde dehydrogenase" evidence="8">
    <location>
        <begin position="6"/>
        <end position="436"/>
    </location>
</feature>
<sequence length="471" mass="53083">MKTAHPTLAEIQRVFDLQKSRQQEMASTTVKQRKQLLRKLHAGVLKYRTAIQEAIYADFKKSPAEVDLTEIYHVTGEIKHTLSQLGKWMRPRKVATPLTLMGSRSYIQMEPKGVVLIVAPWNFPFNLTFGPLVQALAAGNAVVIKPSEMTPHTSAVMKQMVEELFEPHQVSLLEGGKEVAEALLKLPFNHIFFTGSPEIGKVVMKAASEHLSSVTLELGGKSPTIVDASANLQDAAGKIAWAKFLNNGQICIAPDYVLVHESVKDQLISLFKEKIRSYYGEDPHASADYCRIVNKRHHNRIRELLEDAIRKGATIHSGNQIKEGQYVSPTLVSDLPMDSRLMQEEIFGPVLPLLTFKNKEEVSALINAKEKPLALYIYSKTQKHIRYWLQSTRAGNTCINHSLVHHNNTNLPFGGSNYSGIGKSHGYFGFREFSNERGILKQVLPFSPTDFLTPPYTNFKRRLIDWTLKWL</sequence>
<evidence type="ECO:0000313" key="10">
    <source>
        <dbReference type="Proteomes" id="UP001403385"/>
    </source>
</evidence>
<dbReference type="Proteomes" id="UP001403385">
    <property type="component" value="Unassembled WGS sequence"/>
</dbReference>
<comment type="similarity">
    <text evidence="1 4 7">Belongs to the aldehyde dehydrogenase family.</text>
</comment>
<evidence type="ECO:0000259" key="8">
    <source>
        <dbReference type="Pfam" id="PF00171"/>
    </source>
</evidence>
<proteinExistence type="inferred from homology"/>
<keyword evidence="2 4" id="KW-0560">Oxidoreductase</keyword>
<dbReference type="EMBL" id="JBDKWZ010000010">
    <property type="protein sequence ID" value="MEN7549837.1"/>
    <property type="molecule type" value="Genomic_DNA"/>
</dbReference>
<dbReference type="PIRSF" id="PIRSF036492">
    <property type="entry name" value="ALDH"/>
    <property type="match status" value="1"/>
</dbReference>
<dbReference type="InterPro" id="IPR016161">
    <property type="entry name" value="Ald_DH/histidinol_DH"/>
</dbReference>
<evidence type="ECO:0000256" key="2">
    <source>
        <dbReference type="ARBA" id="ARBA00023002"/>
    </source>
</evidence>
<evidence type="ECO:0000256" key="7">
    <source>
        <dbReference type="RuleBase" id="RU003345"/>
    </source>
</evidence>
<dbReference type="InterPro" id="IPR016160">
    <property type="entry name" value="Ald_DH_CS_CYS"/>
</dbReference>
<dbReference type="InterPro" id="IPR012394">
    <property type="entry name" value="Aldehyde_DH_NAD(P)"/>
</dbReference>
<organism evidence="9 10">
    <name type="scientific">Rapidithrix thailandica</name>
    <dbReference type="NCBI Taxonomy" id="413964"/>
    <lineage>
        <taxon>Bacteria</taxon>
        <taxon>Pseudomonadati</taxon>
        <taxon>Bacteroidota</taxon>
        <taxon>Cytophagia</taxon>
        <taxon>Cytophagales</taxon>
        <taxon>Flammeovirgaceae</taxon>
        <taxon>Rapidithrix</taxon>
    </lineage>
</organism>
<dbReference type="InterPro" id="IPR015590">
    <property type="entry name" value="Aldehyde_DH_dom"/>
</dbReference>
<dbReference type="PANTHER" id="PTHR43570:SF20">
    <property type="entry name" value="ALDEHYDE DEHYDROGENASE ALDX-RELATED"/>
    <property type="match status" value="1"/>
</dbReference>
<dbReference type="GO" id="GO:0006081">
    <property type="term" value="P:aldehyde metabolic process"/>
    <property type="evidence" value="ECO:0007669"/>
    <property type="project" value="InterPro"/>
</dbReference>
<dbReference type="AlphaFoldDB" id="A0AAW9RY54"/>